<evidence type="ECO:0000313" key="3">
    <source>
        <dbReference type="Proteomes" id="UP000232221"/>
    </source>
</evidence>
<gene>
    <name evidence="2" type="ORF">MCOLE_v1c04700</name>
</gene>
<evidence type="ECO:0008006" key="4">
    <source>
        <dbReference type="Google" id="ProtNLM"/>
    </source>
</evidence>
<dbReference type="AlphaFoldDB" id="A0A2K8P2K2"/>
<dbReference type="EMBL" id="CP024968">
    <property type="protein sequence ID" value="ATZ20982.1"/>
    <property type="molecule type" value="Genomic_DNA"/>
</dbReference>
<accession>A0A2K8P2K2</accession>
<keyword evidence="1" id="KW-0732">Signal</keyword>
<sequence>MKKLLHLLTCLSLTGFSFSLTVSCSNKPIVNIVKTNIETIFTDNYIELPYWMDINGENILSMIRKTYPELKKCKLRLVYTTTVWELHVDKSDLYFEGIKYFNIIINEQIPILPTIKKELKQVFVNTDIVLFDENEINETNIIKRIKEMYPELNFMNLYLEKINETHWELSIEENEIFYQGSVVLNVTIYKEEQMPGFLVNIASIIKDNSFIEVKTNSEQGILNSIYKQAPELENRLLVTDIEDMGVVNQDKLETHLFEAILVVSDDDQQYFGGVSVKYYFDVNVKQDLNSLIVNPHILLRENEEIIQANILNKIILDYPELKIEDLILKYLSNTQWELSISENNSDYQGSVVLNVTIYKEEQMPGFLVNIASIIKDNSFIEVKTNNEQGILNSIYKQAPELENRLLVTDIEDMGVVNQDKLETHLFEAILVVSDDDQQYFGGVLVKYHFDVNN</sequence>
<feature type="chain" id="PRO_5014745930" description="Lipoprotein" evidence="1">
    <location>
        <begin position="20"/>
        <end position="453"/>
    </location>
</feature>
<dbReference type="PROSITE" id="PS51257">
    <property type="entry name" value="PROKAR_LIPOPROTEIN"/>
    <property type="match status" value="1"/>
</dbReference>
<name>A0A2K8P2K2_9MOLU</name>
<evidence type="ECO:0000256" key="1">
    <source>
        <dbReference type="SAM" id="SignalP"/>
    </source>
</evidence>
<evidence type="ECO:0000313" key="2">
    <source>
        <dbReference type="EMBL" id="ATZ20982.1"/>
    </source>
</evidence>
<keyword evidence="3" id="KW-1185">Reference proteome</keyword>
<dbReference type="Proteomes" id="UP000232221">
    <property type="component" value="Chromosome"/>
</dbReference>
<organism evidence="2 3">
    <name type="scientific">Mesoplasma coleopterae</name>
    <dbReference type="NCBI Taxonomy" id="324078"/>
    <lineage>
        <taxon>Bacteria</taxon>
        <taxon>Bacillati</taxon>
        <taxon>Mycoplasmatota</taxon>
        <taxon>Mollicutes</taxon>
        <taxon>Entomoplasmatales</taxon>
        <taxon>Entomoplasmataceae</taxon>
        <taxon>Mesoplasma</taxon>
    </lineage>
</organism>
<dbReference type="KEGG" id="mcol:MCOLE_v1c04700"/>
<reference evidence="2 3" key="1">
    <citation type="submission" date="2017-11" db="EMBL/GenBank/DDBJ databases">
        <title>Genome sequence of Mesoplasma coleopterae BARC 779 (ATCC 49583).</title>
        <authorList>
            <person name="Lo W.-S."/>
            <person name="Kuo C.-H."/>
        </authorList>
    </citation>
    <scope>NUCLEOTIDE SEQUENCE [LARGE SCALE GENOMIC DNA]</scope>
    <source>
        <strain evidence="2 3">BARC 779</strain>
    </source>
</reference>
<protein>
    <recommendedName>
        <fullName evidence="4">Lipoprotein</fullName>
    </recommendedName>
</protein>
<feature type="signal peptide" evidence="1">
    <location>
        <begin position="1"/>
        <end position="19"/>
    </location>
</feature>
<dbReference type="RefSeq" id="WP_167373852.1">
    <property type="nucleotide sequence ID" value="NZ_CP024968.1"/>
</dbReference>
<proteinExistence type="predicted"/>